<feature type="transmembrane region" description="Helical" evidence="5">
    <location>
        <begin position="100"/>
        <end position="117"/>
    </location>
</feature>
<dbReference type="Pfam" id="PF03168">
    <property type="entry name" value="LEA_2"/>
    <property type="match status" value="1"/>
</dbReference>
<accession>A0AA88RCT5</accession>
<dbReference type="GO" id="GO:0016020">
    <property type="term" value="C:membrane"/>
    <property type="evidence" value="ECO:0007669"/>
    <property type="project" value="UniProtKB-SubCell"/>
</dbReference>
<dbReference type="PANTHER" id="PTHR31234:SF69">
    <property type="entry name" value="EXPRESSED PROTEIN"/>
    <property type="match status" value="1"/>
</dbReference>
<keyword evidence="4 5" id="KW-0472">Membrane</keyword>
<evidence type="ECO:0000313" key="8">
    <source>
        <dbReference type="Proteomes" id="UP001187471"/>
    </source>
</evidence>
<proteinExistence type="predicted"/>
<feature type="domain" description="Late embryogenesis abundant protein LEA-2 subgroup" evidence="6">
    <location>
        <begin position="150"/>
        <end position="242"/>
    </location>
</feature>
<dbReference type="Proteomes" id="UP001187471">
    <property type="component" value="Unassembled WGS sequence"/>
</dbReference>
<organism evidence="7 8">
    <name type="scientific">Escallonia rubra</name>
    <dbReference type="NCBI Taxonomy" id="112253"/>
    <lineage>
        <taxon>Eukaryota</taxon>
        <taxon>Viridiplantae</taxon>
        <taxon>Streptophyta</taxon>
        <taxon>Embryophyta</taxon>
        <taxon>Tracheophyta</taxon>
        <taxon>Spermatophyta</taxon>
        <taxon>Magnoliopsida</taxon>
        <taxon>eudicotyledons</taxon>
        <taxon>Gunneridae</taxon>
        <taxon>Pentapetalae</taxon>
        <taxon>asterids</taxon>
        <taxon>campanulids</taxon>
        <taxon>Escalloniales</taxon>
        <taxon>Escalloniaceae</taxon>
        <taxon>Escallonia</taxon>
    </lineage>
</organism>
<evidence type="ECO:0000256" key="5">
    <source>
        <dbReference type="SAM" id="Phobius"/>
    </source>
</evidence>
<evidence type="ECO:0000256" key="4">
    <source>
        <dbReference type="ARBA" id="ARBA00023136"/>
    </source>
</evidence>
<keyword evidence="8" id="KW-1185">Reference proteome</keyword>
<reference evidence="7" key="1">
    <citation type="submission" date="2022-12" db="EMBL/GenBank/DDBJ databases">
        <title>Draft genome assemblies for two species of Escallonia (Escalloniales).</title>
        <authorList>
            <person name="Chanderbali A."/>
            <person name="Dervinis C."/>
            <person name="Anghel I."/>
            <person name="Soltis D."/>
            <person name="Soltis P."/>
            <person name="Zapata F."/>
        </authorList>
    </citation>
    <scope>NUCLEOTIDE SEQUENCE</scope>
    <source>
        <strain evidence="7">UCBG92.1500</strain>
        <tissue evidence="7">Leaf</tissue>
    </source>
</reference>
<gene>
    <name evidence="7" type="ORF">RJ640_008632</name>
</gene>
<protein>
    <recommendedName>
        <fullName evidence="6">Late embryogenesis abundant protein LEA-2 subgroup domain-containing protein</fullName>
    </recommendedName>
</protein>
<evidence type="ECO:0000259" key="6">
    <source>
        <dbReference type="Pfam" id="PF03168"/>
    </source>
</evidence>
<comment type="subcellular location">
    <subcellularLocation>
        <location evidence="1">Membrane</location>
        <topology evidence="1">Single-pass membrane protein</topology>
    </subcellularLocation>
</comment>
<dbReference type="GO" id="GO:0098542">
    <property type="term" value="P:defense response to other organism"/>
    <property type="evidence" value="ECO:0007669"/>
    <property type="project" value="InterPro"/>
</dbReference>
<comment type="caution">
    <text evidence="7">The sequence shown here is derived from an EMBL/GenBank/DDBJ whole genome shotgun (WGS) entry which is preliminary data.</text>
</comment>
<dbReference type="EMBL" id="JAVXUO010001211">
    <property type="protein sequence ID" value="KAK2984867.1"/>
    <property type="molecule type" value="Genomic_DNA"/>
</dbReference>
<evidence type="ECO:0000256" key="3">
    <source>
        <dbReference type="ARBA" id="ARBA00022989"/>
    </source>
</evidence>
<dbReference type="InterPro" id="IPR044839">
    <property type="entry name" value="NDR1-like"/>
</dbReference>
<evidence type="ECO:0000256" key="1">
    <source>
        <dbReference type="ARBA" id="ARBA00004167"/>
    </source>
</evidence>
<evidence type="ECO:0000256" key="2">
    <source>
        <dbReference type="ARBA" id="ARBA00022692"/>
    </source>
</evidence>
<name>A0AA88RCT5_9ASTE</name>
<dbReference type="PANTHER" id="PTHR31234">
    <property type="entry name" value="LATE EMBRYOGENESIS ABUNDANT (LEA) HYDROXYPROLINE-RICH GLYCOPROTEIN FAMILY"/>
    <property type="match status" value="1"/>
</dbReference>
<dbReference type="AlphaFoldDB" id="A0AA88RCT5"/>
<dbReference type="InterPro" id="IPR004864">
    <property type="entry name" value="LEA_2"/>
</dbReference>
<evidence type="ECO:0000313" key="7">
    <source>
        <dbReference type="EMBL" id="KAK2984867.1"/>
    </source>
</evidence>
<dbReference type="Gene3D" id="2.60.40.1820">
    <property type="match status" value="1"/>
</dbReference>
<keyword evidence="3 5" id="KW-1133">Transmembrane helix</keyword>
<keyword evidence="2 5" id="KW-0812">Transmembrane</keyword>
<dbReference type="SUPFAM" id="SSF117070">
    <property type="entry name" value="LEA14-like"/>
    <property type="match status" value="1"/>
</dbReference>
<sequence length="270" mass="30309">MAVKTPGNLDPNRVTFLRSFLGMGPTQPNFTISPSYIPVTKHPIPSQSPRAMASPKPTNEPPYYYPLPQDPHPHQPPQTYVLLPLLRLPSFDCRKCRRRVVVAALLLLLAGAVYVLWPSDPDLKVVRLNLDRVHIRTSPLIALDIKLDLTIKVRNPDLYSMDYRSLVVSIGYRGKELGFVSSSHGHVRPRGASYVDATLELNGVEVLSDVFLLLEDLARGSIPFDTVTEVRGRLGLFFFQLPLEVYTRIQIPDTSRCTVLNLSSWAVEKN</sequence>